<evidence type="ECO:0000313" key="3">
    <source>
        <dbReference type="Proteomes" id="UP001165641"/>
    </source>
</evidence>
<evidence type="ECO:0000313" key="2">
    <source>
        <dbReference type="EMBL" id="MDB6178192.1"/>
    </source>
</evidence>
<sequence length="73" mass="7261">MFNKLSTSALVSCVLFATTGAAVAGGYSAPVEVVPVVAPVAQPSFDWAGAYGGLSVGYAFGGDDRVGIHNPDG</sequence>
<accession>A0ABT4ZFQ9</accession>
<reference evidence="2" key="1">
    <citation type="submission" date="2022-12" db="EMBL/GenBank/DDBJ databases">
        <title>Paracoccus onchidii sp. nov., isolated from a marine invertebrate from the South China Sea.</title>
        <authorList>
            <person name="Xu S."/>
            <person name="Liu Z."/>
            <person name="Xu Y."/>
        </authorList>
    </citation>
    <scope>NUCLEOTIDE SEQUENCE</scope>
    <source>
        <strain evidence="2">Z330</strain>
    </source>
</reference>
<gene>
    <name evidence="2" type="ORF">PAF17_11855</name>
</gene>
<dbReference type="Proteomes" id="UP001165641">
    <property type="component" value="Unassembled WGS sequence"/>
</dbReference>
<evidence type="ECO:0000256" key="1">
    <source>
        <dbReference type="SAM" id="SignalP"/>
    </source>
</evidence>
<comment type="caution">
    <text evidence="2">The sequence shown here is derived from an EMBL/GenBank/DDBJ whole genome shotgun (WGS) entry which is preliminary data.</text>
</comment>
<keyword evidence="1" id="KW-0732">Signal</keyword>
<keyword evidence="3" id="KW-1185">Reference proteome</keyword>
<feature type="signal peptide" evidence="1">
    <location>
        <begin position="1"/>
        <end position="24"/>
    </location>
</feature>
<organism evidence="2 3">
    <name type="scientific">Paracoccus onchidii</name>
    <dbReference type="NCBI Taxonomy" id="3017813"/>
    <lineage>
        <taxon>Bacteria</taxon>
        <taxon>Pseudomonadati</taxon>
        <taxon>Pseudomonadota</taxon>
        <taxon>Alphaproteobacteria</taxon>
        <taxon>Rhodobacterales</taxon>
        <taxon>Paracoccaceae</taxon>
        <taxon>Paracoccus</taxon>
    </lineage>
</organism>
<feature type="chain" id="PRO_5047019647" evidence="1">
    <location>
        <begin position="25"/>
        <end position="73"/>
    </location>
</feature>
<protein>
    <submittedName>
        <fullName evidence="2">Porin family protein</fullName>
    </submittedName>
</protein>
<name>A0ABT4ZFQ9_9RHOB</name>
<dbReference type="EMBL" id="JAQBIE010000013">
    <property type="protein sequence ID" value="MDB6178192.1"/>
    <property type="molecule type" value="Genomic_DNA"/>
</dbReference>
<proteinExistence type="predicted"/>
<feature type="non-terminal residue" evidence="2">
    <location>
        <position position="73"/>
    </location>
</feature>